<feature type="region of interest" description="Disordered" evidence="6">
    <location>
        <begin position="105"/>
        <end position="160"/>
    </location>
</feature>
<dbReference type="AlphaFoldDB" id="A0A9R1VTK8"/>
<evidence type="ECO:0000256" key="1">
    <source>
        <dbReference type="ARBA" id="ARBA00004123"/>
    </source>
</evidence>
<gene>
    <name evidence="8" type="ORF">LSAT_V11C400160750</name>
</gene>
<comment type="subcellular location">
    <subcellularLocation>
        <location evidence="1">Nucleus</location>
    </subcellularLocation>
</comment>
<dbReference type="InterPro" id="IPR003340">
    <property type="entry name" value="B3_DNA-bd"/>
</dbReference>
<feature type="domain" description="TF-B3" evidence="7">
    <location>
        <begin position="7"/>
        <end position="102"/>
    </location>
</feature>
<comment type="caution">
    <text evidence="8">The sequence shown here is derived from an EMBL/GenBank/DDBJ whole genome shotgun (WGS) entry which is preliminary data.</text>
</comment>
<feature type="compositionally biased region" description="Basic and acidic residues" evidence="6">
    <location>
        <begin position="105"/>
        <end position="118"/>
    </location>
</feature>
<accession>A0A9R1VTK8</accession>
<dbReference type="PANTHER" id="PTHR31674:SF25">
    <property type="entry name" value="B3 DOMAIN-CONTAINING TRANSCRIPTION FACTOR VRN1-LIKE"/>
    <property type="match status" value="1"/>
</dbReference>
<evidence type="ECO:0000256" key="3">
    <source>
        <dbReference type="ARBA" id="ARBA00023125"/>
    </source>
</evidence>
<evidence type="ECO:0000256" key="4">
    <source>
        <dbReference type="ARBA" id="ARBA00023163"/>
    </source>
</evidence>
<dbReference type="Proteomes" id="UP000235145">
    <property type="component" value="Unassembled WGS sequence"/>
</dbReference>
<evidence type="ECO:0000256" key="5">
    <source>
        <dbReference type="ARBA" id="ARBA00023242"/>
    </source>
</evidence>
<dbReference type="GO" id="GO:0003677">
    <property type="term" value="F:DNA binding"/>
    <property type="evidence" value="ECO:0007669"/>
    <property type="project" value="UniProtKB-KW"/>
</dbReference>
<evidence type="ECO:0000256" key="6">
    <source>
        <dbReference type="SAM" id="MobiDB-lite"/>
    </source>
</evidence>
<dbReference type="InterPro" id="IPR015300">
    <property type="entry name" value="DNA-bd_pseudobarrel_sf"/>
</dbReference>
<dbReference type="SMART" id="SM01019">
    <property type="entry name" value="B3"/>
    <property type="match status" value="2"/>
</dbReference>
<dbReference type="SUPFAM" id="SSF101936">
    <property type="entry name" value="DNA-binding pseudobarrel domain"/>
    <property type="match status" value="2"/>
</dbReference>
<evidence type="ECO:0000313" key="8">
    <source>
        <dbReference type="EMBL" id="KAJ0213532.1"/>
    </source>
</evidence>
<evidence type="ECO:0000259" key="7">
    <source>
        <dbReference type="PROSITE" id="PS50863"/>
    </source>
</evidence>
<name>A0A9R1VTK8_LACSA</name>
<sequence length="338" mass="37764">MATRYQPSFLKILQDPSAASYIAIPPDFVRDHMENKIPESSIIRSVTGEHSWSVKIKNIDGIHCFADGWNNVVADSQLGLWDFLVFSLVDESTFTLTSFGPNGCEKKFPSEIPEKNGKEEEEEEEDNNNNNGAGDHGVGRDGDKEDDEDDCGEIGGDDDDGVGDPFFKMIISQGHKCCMRVPSEFVRLAGIEAGRRSITMRNPAGKEWQMSFRSESKVCTRYYLSSVWSDFWRLNNLSEGDECVFKFIKNEDKLLLETITKKHPAGKVQAAEVPPTVVLKRPVGRPPRVEVEKEVRAKKPAGKVQAAEVRKPVGRPPRAEVVREEVGKRSVGRPRLVG</sequence>
<keyword evidence="9" id="KW-1185">Reference proteome</keyword>
<dbReference type="InterPro" id="IPR039218">
    <property type="entry name" value="REM_fam"/>
</dbReference>
<keyword evidence="4" id="KW-0804">Transcription</keyword>
<evidence type="ECO:0000256" key="2">
    <source>
        <dbReference type="ARBA" id="ARBA00023015"/>
    </source>
</evidence>
<dbReference type="PANTHER" id="PTHR31674">
    <property type="entry name" value="B3 DOMAIN-CONTAINING PROTEIN REM-LIKE 3-RELATED"/>
    <property type="match status" value="1"/>
</dbReference>
<keyword evidence="2" id="KW-0805">Transcription regulation</keyword>
<dbReference type="CDD" id="cd10017">
    <property type="entry name" value="B3_DNA"/>
    <property type="match status" value="2"/>
</dbReference>
<dbReference type="GO" id="GO:0005634">
    <property type="term" value="C:nucleus"/>
    <property type="evidence" value="ECO:0007669"/>
    <property type="project" value="UniProtKB-SubCell"/>
</dbReference>
<proteinExistence type="predicted"/>
<protein>
    <recommendedName>
        <fullName evidence="7">TF-B3 domain-containing protein</fullName>
    </recommendedName>
</protein>
<feature type="domain" description="TF-B3" evidence="7">
    <location>
        <begin position="164"/>
        <end position="262"/>
    </location>
</feature>
<dbReference type="EMBL" id="NBSK02000004">
    <property type="protein sequence ID" value="KAJ0213532.1"/>
    <property type="molecule type" value="Genomic_DNA"/>
</dbReference>
<dbReference type="Gene3D" id="2.40.330.10">
    <property type="entry name" value="DNA-binding pseudobarrel domain"/>
    <property type="match status" value="2"/>
</dbReference>
<feature type="region of interest" description="Disordered" evidence="6">
    <location>
        <begin position="293"/>
        <end position="338"/>
    </location>
</feature>
<feature type="compositionally biased region" description="Acidic residues" evidence="6">
    <location>
        <begin position="144"/>
        <end position="160"/>
    </location>
</feature>
<dbReference type="PROSITE" id="PS50863">
    <property type="entry name" value="B3"/>
    <property type="match status" value="2"/>
</dbReference>
<organism evidence="8 9">
    <name type="scientific">Lactuca sativa</name>
    <name type="common">Garden lettuce</name>
    <dbReference type="NCBI Taxonomy" id="4236"/>
    <lineage>
        <taxon>Eukaryota</taxon>
        <taxon>Viridiplantae</taxon>
        <taxon>Streptophyta</taxon>
        <taxon>Embryophyta</taxon>
        <taxon>Tracheophyta</taxon>
        <taxon>Spermatophyta</taxon>
        <taxon>Magnoliopsida</taxon>
        <taxon>eudicotyledons</taxon>
        <taxon>Gunneridae</taxon>
        <taxon>Pentapetalae</taxon>
        <taxon>asterids</taxon>
        <taxon>campanulids</taxon>
        <taxon>Asterales</taxon>
        <taxon>Asteraceae</taxon>
        <taxon>Cichorioideae</taxon>
        <taxon>Cichorieae</taxon>
        <taxon>Lactucinae</taxon>
        <taxon>Lactuca</taxon>
    </lineage>
</organism>
<feature type="compositionally biased region" description="Basic and acidic residues" evidence="6">
    <location>
        <begin position="317"/>
        <end position="328"/>
    </location>
</feature>
<reference evidence="8 9" key="1">
    <citation type="journal article" date="2017" name="Nat. Commun.">
        <title>Genome assembly with in vitro proximity ligation data and whole-genome triplication in lettuce.</title>
        <authorList>
            <person name="Reyes-Chin-Wo S."/>
            <person name="Wang Z."/>
            <person name="Yang X."/>
            <person name="Kozik A."/>
            <person name="Arikit S."/>
            <person name="Song C."/>
            <person name="Xia L."/>
            <person name="Froenicke L."/>
            <person name="Lavelle D.O."/>
            <person name="Truco M.J."/>
            <person name="Xia R."/>
            <person name="Zhu S."/>
            <person name="Xu C."/>
            <person name="Xu H."/>
            <person name="Xu X."/>
            <person name="Cox K."/>
            <person name="Korf I."/>
            <person name="Meyers B.C."/>
            <person name="Michelmore R.W."/>
        </authorList>
    </citation>
    <scope>NUCLEOTIDE SEQUENCE [LARGE SCALE GENOMIC DNA]</scope>
    <source>
        <strain evidence="9">cv. Salinas</strain>
        <tissue evidence="8">Seedlings</tissue>
    </source>
</reference>
<keyword evidence="5" id="KW-0539">Nucleus</keyword>
<dbReference type="Pfam" id="PF02362">
    <property type="entry name" value="B3"/>
    <property type="match status" value="2"/>
</dbReference>
<keyword evidence="3" id="KW-0238">DNA-binding</keyword>
<evidence type="ECO:0000313" key="9">
    <source>
        <dbReference type="Proteomes" id="UP000235145"/>
    </source>
</evidence>